<evidence type="ECO:0000313" key="2">
    <source>
        <dbReference type="EMBL" id="RNA43872.1"/>
    </source>
</evidence>
<keyword evidence="1" id="KW-0472">Membrane</keyword>
<feature type="transmembrane region" description="Helical" evidence="1">
    <location>
        <begin position="75"/>
        <end position="101"/>
    </location>
</feature>
<dbReference type="EMBL" id="REGN01000173">
    <property type="protein sequence ID" value="RNA43872.1"/>
    <property type="molecule type" value="Genomic_DNA"/>
</dbReference>
<proteinExistence type="predicted"/>
<organism evidence="2 3">
    <name type="scientific">Brachionus plicatilis</name>
    <name type="common">Marine rotifer</name>
    <name type="synonym">Brachionus muelleri</name>
    <dbReference type="NCBI Taxonomy" id="10195"/>
    <lineage>
        <taxon>Eukaryota</taxon>
        <taxon>Metazoa</taxon>
        <taxon>Spiralia</taxon>
        <taxon>Gnathifera</taxon>
        <taxon>Rotifera</taxon>
        <taxon>Eurotatoria</taxon>
        <taxon>Monogononta</taxon>
        <taxon>Pseudotrocha</taxon>
        <taxon>Ploima</taxon>
        <taxon>Brachionidae</taxon>
        <taxon>Brachionus</taxon>
    </lineage>
</organism>
<name>A0A3M7T764_BRAPC</name>
<accession>A0A3M7T764</accession>
<gene>
    <name evidence="2" type="ORF">BpHYR1_026130</name>
</gene>
<evidence type="ECO:0000256" key="1">
    <source>
        <dbReference type="SAM" id="Phobius"/>
    </source>
</evidence>
<dbReference type="Proteomes" id="UP000276133">
    <property type="component" value="Unassembled WGS sequence"/>
</dbReference>
<keyword evidence="1" id="KW-1133">Transmembrane helix</keyword>
<reference evidence="2 3" key="1">
    <citation type="journal article" date="2018" name="Sci. Rep.">
        <title>Genomic signatures of local adaptation to the degree of environmental predictability in rotifers.</title>
        <authorList>
            <person name="Franch-Gras L."/>
            <person name="Hahn C."/>
            <person name="Garcia-Roger E.M."/>
            <person name="Carmona M.J."/>
            <person name="Serra M."/>
            <person name="Gomez A."/>
        </authorList>
    </citation>
    <scope>NUCLEOTIDE SEQUENCE [LARGE SCALE GENOMIC DNA]</scope>
    <source>
        <strain evidence="2">HYR1</strain>
    </source>
</reference>
<dbReference type="AlphaFoldDB" id="A0A3M7T764"/>
<sequence>MVGTLLFEPGFYFLELSNGFFDGSNLGCLMKLVIQSQTVDQFLFAQISAKTFVIMAKCGVFFVKNSHSNQLKSGLFHWWIFFDLSGYFFLRCLGIIGYPAYFVVNHCRMLKSIGHVIHFYMNY</sequence>
<keyword evidence="1" id="KW-0812">Transmembrane</keyword>
<evidence type="ECO:0000313" key="3">
    <source>
        <dbReference type="Proteomes" id="UP000276133"/>
    </source>
</evidence>
<protein>
    <submittedName>
        <fullName evidence="2">Uncharacterized protein</fullName>
    </submittedName>
</protein>
<keyword evidence="3" id="KW-1185">Reference proteome</keyword>
<comment type="caution">
    <text evidence="2">The sequence shown here is derived from an EMBL/GenBank/DDBJ whole genome shotgun (WGS) entry which is preliminary data.</text>
</comment>